<organism evidence="6 7">
    <name type="scientific">Pneumocystis carinii (strain B80)</name>
    <name type="common">Rat pneumocystis pneumonia agent</name>
    <name type="synonym">Pneumocystis carinii f. sp. carinii</name>
    <dbReference type="NCBI Taxonomy" id="1408658"/>
    <lineage>
        <taxon>Eukaryota</taxon>
        <taxon>Fungi</taxon>
        <taxon>Dikarya</taxon>
        <taxon>Ascomycota</taxon>
        <taxon>Taphrinomycotina</taxon>
        <taxon>Pneumocystomycetes</taxon>
        <taxon>Pneumocystaceae</taxon>
        <taxon>Pneumocystis</taxon>
    </lineage>
</organism>
<dbReference type="InterPro" id="IPR006910">
    <property type="entry name" value="Rad21_Rec8_N"/>
</dbReference>
<name>A0A0W4ZK78_PNEC8</name>
<dbReference type="Proteomes" id="UP000054454">
    <property type="component" value="Unassembled WGS sequence"/>
</dbReference>
<feature type="domain" description="Rad21/Rec8-like protein N-terminal" evidence="5">
    <location>
        <begin position="1"/>
        <end position="101"/>
    </location>
</feature>
<dbReference type="InterPro" id="IPR006909">
    <property type="entry name" value="Rad21/Rec8_C_eu"/>
</dbReference>
<evidence type="ECO:0000313" key="6">
    <source>
        <dbReference type="EMBL" id="KTW28786.1"/>
    </source>
</evidence>
<dbReference type="CDD" id="cd21788">
    <property type="entry name" value="Rad21_Rec8_M_SpRad21p-like"/>
    <property type="match status" value="1"/>
</dbReference>
<gene>
    <name evidence="6" type="ORF">T552_01416</name>
</gene>
<proteinExistence type="inferred from homology"/>
<dbReference type="SUPFAM" id="SSF46785">
    <property type="entry name" value="Winged helix' DNA-binding domain"/>
    <property type="match status" value="1"/>
</dbReference>
<evidence type="ECO:0000256" key="1">
    <source>
        <dbReference type="ARBA" id="ARBA00004123"/>
    </source>
</evidence>
<dbReference type="Pfam" id="PF04825">
    <property type="entry name" value="Rad21_Rec8_N"/>
    <property type="match status" value="1"/>
</dbReference>
<dbReference type="AlphaFoldDB" id="A0A0W4ZK78"/>
<comment type="caution">
    <text evidence="6">The sequence shown here is derived from an EMBL/GenBank/DDBJ whole genome shotgun (WGS) entry which is preliminary data.</text>
</comment>
<dbReference type="GO" id="GO:0007064">
    <property type="term" value="P:mitotic sister chromatid cohesion"/>
    <property type="evidence" value="ECO:0007669"/>
    <property type="project" value="TreeGrafter"/>
</dbReference>
<dbReference type="GO" id="GO:0003682">
    <property type="term" value="F:chromatin binding"/>
    <property type="evidence" value="ECO:0007669"/>
    <property type="project" value="TreeGrafter"/>
</dbReference>
<reference evidence="7" key="1">
    <citation type="journal article" date="2016" name="Nat. Commun.">
        <title>Genome analysis of three Pneumocystis species reveals adaptation mechanisms to life exclusively in mammalian hosts.</title>
        <authorList>
            <person name="Ma L."/>
            <person name="Chen Z."/>
            <person name="Huang D.W."/>
            <person name="Kutty G."/>
            <person name="Ishihara M."/>
            <person name="Wang H."/>
            <person name="Abouelleil A."/>
            <person name="Bishop L."/>
            <person name="Davey E."/>
            <person name="Deng R."/>
            <person name="Deng X."/>
            <person name="Fan L."/>
            <person name="Fantoni G."/>
            <person name="Fitzgerald M."/>
            <person name="Gogineni E."/>
            <person name="Goldberg J.M."/>
            <person name="Handley G."/>
            <person name="Hu X."/>
            <person name="Huber C."/>
            <person name="Jiao X."/>
            <person name="Jones K."/>
            <person name="Levin J.Z."/>
            <person name="Liu Y."/>
            <person name="Macdonald P."/>
            <person name="Melnikov A."/>
            <person name="Raley C."/>
            <person name="Sassi M."/>
            <person name="Sherman B.T."/>
            <person name="Song X."/>
            <person name="Sykes S."/>
            <person name="Tran B."/>
            <person name="Walsh L."/>
            <person name="Xia Y."/>
            <person name="Yang J."/>
            <person name="Young S."/>
            <person name="Zeng Q."/>
            <person name="Zheng X."/>
            <person name="Stephens R."/>
            <person name="Nusbaum C."/>
            <person name="Birren B.W."/>
            <person name="Azadi P."/>
            <person name="Lempicki R.A."/>
            <person name="Cuomo C.A."/>
            <person name="Kovacs J.A."/>
        </authorList>
    </citation>
    <scope>NUCLEOTIDE SEQUENCE [LARGE SCALE GENOMIC DNA]</scope>
    <source>
        <strain evidence="7">B80</strain>
    </source>
</reference>
<keyword evidence="3" id="KW-0539">Nucleus</keyword>
<evidence type="ECO:0000256" key="2">
    <source>
        <dbReference type="ARBA" id="ARBA00009870"/>
    </source>
</evidence>
<dbReference type="OrthoDB" id="10071381at2759"/>
<dbReference type="GO" id="GO:1990414">
    <property type="term" value="P:replication-born double-strand break repair via sister chromatid exchange"/>
    <property type="evidence" value="ECO:0007669"/>
    <property type="project" value="TreeGrafter"/>
</dbReference>
<dbReference type="InterPro" id="IPR036390">
    <property type="entry name" value="WH_DNA-bd_sf"/>
</dbReference>
<sequence length="609" mass="69117">MFYSKTILSKKGPLAKIWLAAHWEKKLSKFQFLQTSIEQSVNAIVNQEQIPIALRLSGQLLLGVVKVYSRKAHYLLEDCNEALMKIKMTFKPGNVDISRNNTNVTLQSAQLVLPEMITEFDLLVPEPVFNIIDIDLNAKTFNFSHVSKKQDITLMSAFEPSIEIGRRNLLDLEDDPLIQVDEDNEIDLDLGIGDNDLQNDVSIEVGRDAAPEPRFSQEFSNIISSQKNMDASISGMDLDMIEDENYVESNDIHNSFEPIAESSIRQVETISRDERLISEDGEASVESGNDILRGEMLEFEELKAGTPEARNKVTQLKNQRSQRKAIEDTVIEISSKVFSSQLRNTSLITKQHKLLSSDSTSLELIQLQTSGKFASHIFQPSDIHPSIVHLLNPVSVHSSESNSFKRKRLEDIDQNDNELTNTAKYAKLNSFNIRKSDLNSDLTNNNTEDFELENENNVLPIDDDLNIVYDDPEPEFEVSKLSSNNIIAKENNETKTIDKEIHEIDSSHDSLKLITVLRNRFDTKENRPQNTASFKNLTKNASRASASKTFFEILVLATKNVINLEQKTSYEDIQINPSDNFYDSDIETFFKDQSDTEIHNNTTMIESLE</sequence>
<dbReference type="GeneID" id="28936202"/>
<dbReference type="RefSeq" id="XP_018226153.1">
    <property type="nucleotide sequence ID" value="XM_018369999.1"/>
</dbReference>
<comment type="similarity">
    <text evidence="2">Belongs to the rad21 family.</text>
</comment>
<feature type="domain" description="Rad21/Rec8-like protein C-terminal eukaryotic" evidence="4">
    <location>
        <begin position="532"/>
        <end position="581"/>
    </location>
</feature>
<evidence type="ECO:0000259" key="5">
    <source>
        <dbReference type="Pfam" id="PF04825"/>
    </source>
</evidence>
<dbReference type="Pfam" id="PF04824">
    <property type="entry name" value="Rad21_Rec8"/>
    <property type="match status" value="1"/>
</dbReference>
<dbReference type="GO" id="GO:0030892">
    <property type="term" value="C:mitotic cohesin complex"/>
    <property type="evidence" value="ECO:0007669"/>
    <property type="project" value="TreeGrafter"/>
</dbReference>
<evidence type="ECO:0000256" key="3">
    <source>
        <dbReference type="ARBA" id="ARBA00023242"/>
    </source>
</evidence>
<comment type="subcellular location">
    <subcellularLocation>
        <location evidence="1">Nucleus</location>
    </subcellularLocation>
</comment>
<dbReference type="InterPro" id="IPR023093">
    <property type="entry name" value="ScpA-like_C"/>
</dbReference>
<dbReference type="EMBL" id="LFVZ01000006">
    <property type="protein sequence ID" value="KTW28786.1"/>
    <property type="molecule type" value="Genomic_DNA"/>
</dbReference>
<dbReference type="PANTHER" id="PTHR12585:SF69">
    <property type="entry name" value="FI11703P"/>
    <property type="match status" value="1"/>
</dbReference>
<accession>A0A0W4ZK78</accession>
<evidence type="ECO:0000259" key="4">
    <source>
        <dbReference type="Pfam" id="PF04824"/>
    </source>
</evidence>
<keyword evidence="7" id="KW-1185">Reference proteome</keyword>
<dbReference type="Gene3D" id="1.10.10.580">
    <property type="entry name" value="Structural maintenance of chromosome 1. Chain E"/>
    <property type="match status" value="1"/>
</dbReference>
<evidence type="ECO:0008006" key="8">
    <source>
        <dbReference type="Google" id="ProtNLM"/>
    </source>
</evidence>
<dbReference type="GO" id="GO:0005634">
    <property type="term" value="C:nucleus"/>
    <property type="evidence" value="ECO:0007669"/>
    <property type="project" value="UniProtKB-SubCell"/>
</dbReference>
<protein>
    <recommendedName>
        <fullName evidence="8">Rad21/Rec8-like protein N-terminal domain-containing protein</fullName>
    </recommendedName>
</protein>
<dbReference type="PANTHER" id="PTHR12585">
    <property type="entry name" value="SCC1 / RAD21 FAMILY MEMBER"/>
    <property type="match status" value="1"/>
</dbReference>
<dbReference type="VEuPathDB" id="FungiDB:T552_01416"/>
<evidence type="ECO:0000313" key="7">
    <source>
        <dbReference type="Proteomes" id="UP000054454"/>
    </source>
</evidence>
<dbReference type="InterPro" id="IPR039781">
    <property type="entry name" value="Rad21/Rec8-like"/>
</dbReference>